<gene>
    <name evidence="2" type="ORF">SCARUB_00514</name>
</gene>
<accession>A0A1E3XFH5</accession>
<protein>
    <recommendedName>
        <fullName evidence="1">Transposase IS200-like domain-containing protein</fullName>
    </recommendedName>
</protein>
<dbReference type="Pfam" id="PF01797">
    <property type="entry name" value="Y1_Tnp"/>
    <property type="match status" value="1"/>
</dbReference>
<dbReference type="PATRIC" id="fig|1872076.5.peg.587"/>
<sequence>MTRPLRIEYEGAFYHVLSRGNERKEIFRNDKDCSTFMELLGEMSERFFVDIFAYVLMGNHYHLLLRTNRPNISKSIQWLGVTYTRRFNIMHHRSGHLFQGRFKSFLIENDNYLLILSCYIHRNPLRAGIVRRLSDYQWSSYTVYAYRKPSPDWLRTEVLLSQFPEKDKNLEYRKMVQDYSKEEKRIWEDFKYGLFFGSKEFCNQVKSKYMSKKEPDVDIPQKRLFLREENLNTVLERTASAMNCNINTLINPKRISGLDKDKRDILIYLLWRTGLYRNNEIAKMFKLGYSSVSKQVSNIKLKLSKESKTRKLLRKANSLFKM</sequence>
<name>A0A1E3XFH5_9BACT</name>
<dbReference type="SUPFAM" id="SSF48295">
    <property type="entry name" value="TrpR-like"/>
    <property type="match status" value="1"/>
</dbReference>
<comment type="caution">
    <text evidence="2">The sequence shown here is derived from an EMBL/GenBank/DDBJ whole genome shotgun (WGS) entry which is preliminary data.</text>
</comment>
<organism evidence="2 3">
    <name type="scientific">Candidatus Scalindua rubra</name>
    <dbReference type="NCBI Taxonomy" id="1872076"/>
    <lineage>
        <taxon>Bacteria</taxon>
        <taxon>Pseudomonadati</taxon>
        <taxon>Planctomycetota</taxon>
        <taxon>Candidatus Brocadiia</taxon>
        <taxon>Candidatus Brocadiales</taxon>
        <taxon>Candidatus Scalinduaceae</taxon>
        <taxon>Candidatus Scalindua</taxon>
    </lineage>
</organism>
<dbReference type="GO" id="GO:0043565">
    <property type="term" value="F:sequence-specific DNA binding"/>
    <property type="evidence" value="ECO:0007669"/>
    <property type="project" value="InterPro"/>
</dbReference>
<dbReference type="InterPro" id="IPR036515">
    <property type="entry name" value="Transposase_17_sf"/>
</dbReference>
<dbReference type="EMBL" id="MAYW01000008">
    <property type="protein sequence ID" value="ODS34383.1"/>
    <property type="molecule type" value="Genomic_DNA"/>
</dbReference>
<reference evidence="2 3" key="1">
    <citation type="submission" date="2016-07" db="EMBL/GenBank/DDBJ databases">
        <title>Draft genome of Scalindua rubra, obtained from a brine-seawater interface in the Red Sea, sheds light on salt adaptation in anammox bacteria.</title>
        <authorList>
            <person name="Speth D.R."/>
            <person name="Lagkouvardos I."/>
            <person name="Wang Y."/>
            <person name="Qian P.-Y."/>
            <person name="Dutilh B.E."/>
            <person name="Jetten M.S."/>
        </authorList>
    </citation>
    <scope>NUCLEOTIDE SEQUENCE [LARGE SCALE GENOMIC DNA]</scope>
    <source>
        <strain evidence="2">BSI-1</strain>
    </source>
</reference>
<evidence type="ECO:0000313" key="3">
    <source>
        <dbReference type="Proteomes" id="UP000094056"/>
    </source>
</evidence>
<dbReference type="PANTHER" id="PTHR34322:SF2">
    <property type="entry name" value="TRANSPOSASE IS200-LIKE DOMAIN-CONTAINING PROTEIN"/>
    <property type="match status" value="1"/>
</dbReference>
<dbReference type="SMART" id="SM01321">
    <property type="entry name" value="Y1_Tnp"/>
    <property type="match status" value="1"/>
</dbReference>
<dbReference type="Gene3D" id="3.30.70.1290">
    <property type="entry name" value="Transposase IS200-like"/>
    <property type="match status" value="1"/>
</dbReference>
<evidence type="ECO:0000313" key="2">
    <source>
        <dbReference type="EMBL" id="ODS34383.1"/>
    </source>
</evidence>
<dbReference type="GO" id="GO:0004803">
    <property type="term" value="F:transposase activity"/>
    <property type="evidence" value="ECO:0007669"/>
    <property type="project" value="InterPro"/>
</dbReference>
<evidence type="ECO:0000259" key="1">
    <source>
        <dbReference type="SMART" id="SM01321"/>
    </source>
</evidence>
<dbReference type="PANTHER" id="PTHR34322">
    <property type="entry name" value="TRANSPOSASE, Y1_TNP DOMAIN-CONTAINING"/>
    <property type="match status" value="1"/>
</dbReference>
<dbReference type="SUPFAM" id="SSF143422">
    <property type="entry name" value="Transposase IS200-like"/>
    <property type="match status" value="1"/>
</dbReference>
<dbReference type="GO" id="GO:0006313">
    <property type="term" value="P:DNA transposition"/>
    <property type="evidence" value="ECO:0007669"/>
    <property type="project" value="InterPro"/>
</dbReference>
<dbReference type="InterPro" id="IPR002686">
    <property type="entry name" value="Transposase_17"/>
</dbReference>
<proteinExistence type="predicted"/>
<dbReference type="AlphaFoldDB" id="A0A1E3XFH5"/>
<feature type="domain" description="Transposase IS200-like" evidence="1">
    <location>
        <begin position="9"/>
        <end position="123"/>
    </location>
</feature>
<dbReference type="Proteomes" id="UP000094056">
    <property type="component" value="Unassembled WGS sequence"/>
</dbReference>
<dbReference type="InterPro" id="IPR010921">
    <property type="entry name" value="Trp_repressor/repl_initiator"/>
</dbReference>